<evidence type="ECO:0000313" key="9">
    <source>
        <dbReference type="Proteomes" id="UP000315167"/>
    </source>
</evidence>
<protein>
    <submittedName>
        <fullName evidence="8">Outer membrane lipoprotein SlyB</fullName>
    </submittedName>
</protein>
<evidence type="ECO:0000256" key="2">
    <source>
        <dbReference type="ARBA" id="ARBA00022729"/>
    </source>
</evidence>
<dbReference type="Pfam" id="PF05433">
    <property type="entry name" value="Rick_17kDa_Anti"/>
    <property type="match status" value="1"/>
</dbReference>
<evidence type="ECO:0000256" key="4">
    <source>
        <dbReference type="ARBA" id="ARBA00023139"/>
    </source>
</evidence>
<keyword evidence="9" id="KW-1185">Reference proteome</keyword>
<evidence type="ECO:0000259" key="7">
    <source>
        <dbReference type="Pfam" id="PF05433"/>
    </source>
</evidence>
<gene>
    <name evidence="8" type="ORF">IP90_02424</name>
</gene>
<dbReference type="InterPro" id="IPR008816">
    <property type="entry name" value="Gly_zipper_2TM_dom"/>
</dbReference>
<evidence type="ECO:0000256" key="3">
    <source>
        <dbReference type="ARBA" id="ARBA00023136"/>
    </source>
</evidence>
<keyword evidence="4" id="KW-0564">Palmitate</keyword>
<dbReference type="PANTHER" id="PTHR35603:SF1">
    <property type="entry name" value="OUTER MEMBRANE LIPOPROTEIN SLYB"/>
    <property type="match status" value="1"/>
</dbReference>
<keyword evidence="5 8" id="KW-0449">Lipoprotein</keyword>
<comment type="caution">
    <text evidence="8">The sequence shown here is derived from an EMBL/GenBank/DDBJ whole genome shotgun (WGS) entry which is preliminary data.</text>
</comment>
<comment type="subcellular location">
    <subcellularLocation>
        <location evidence="1">Cell outer membrane</location>
        <topology evidence="1">Lipid-anchor</topology>
    </subcellularLocation>
</comment>
<evidence type="ECO:0000256" key="1">
    <source>
        <dbReference type="ARBA" id="ARBA00004459"/>
    </source>
</evidence>
<name>A0A562L320_9GAMM</name>
<reference evidence="8 9" key="1">
    <citation type="journal article" date="2015" name="Stand. Genomic Sci.">
        <title>Genomic Encyclopedia of Bacterial and Archaeal Type Strains, Phase III: the genomes of soil and plant-associated and newly described type strains.</title>
        <authorList>
            <person name="Whitman W.B."/>
            <person name="Woyke T."/>
            <person name="Klenk H.P."/>
            <person name="Zhou Y."/>
            <person name="Lilburn T.G."/>
            <person name="Beck B.J."/>
            <person name="De Vos P."/>
            <person name="Vandamme P."/>
            <person name="Eisen J.A."/>
            <person name="Garrity G."/>
            <person name="Hugenholtz P."/>
            <person name="Kyrpides N.C."/>
        </authorList>
    </citation>
    <scope>NUCLEOTIDE SEQUENCE [LARGE SCALE GENOMIC DNA]</scope>
    <source>
        <strain evidence="8 9">CGMCC 1.10821</strain>
    </source>
</reference>
<dbReference type="GO" id="GO:0009279">
    <property type="term" value="C:cell outer membrane"/>
    <property type="evidence" value="ECO:0007669"/>
    <property type="project" value="UniProtKB-SubCell"/>
</dbReference>
<dbReference type="AlphaFoldDB" id="A0A562L320"/>
<feature type="domain" description="Glycine zipper 2TM" evidence="7">
    <location>
        <begin position="64"/>
        <end position="104"/>
    </location>
</feature>
<sequence>MKISRSFALPVALSTIVLLSACASAPPSSSTFSSSQAGVKQTVRWGTIEAIRPVTIQSNGSWIATATGAALGGIAGSTIGGGRRAPAAGAVAGAAAGGAAGNAMSGRSTEGVEFTVLLEETGQSVAVAQVGSVHDYRVGDRVRVTSDGTTARVSR</sequence>
<evidence type="ECO:0000256" key="6">
    <source>
        <dbReference type="SAM" id="SignalP"/>
    </source>
</evidence>
<dbReference type="PANTHER" id="PTHR35603">
    <property type="match status" value="1"/>
</dbReference>
<dbReference type="EMBL" id="VLKN01000005">
    <property type="protein sequence ID" value="TWI01864.1"/>
    <property type="molecule type" value="Genomic_DNA"/>
</dbReference>
<feature type="signal peptide" evidence="6">
    <location>
        <begin position="1"/>
        <end position="25"/>
    </location>
</feature>
<dbReference type="Proteomes" id="UP000315167">
    <property type="component" value="Unassembled WGS sequence"/>
</dbReference>
<dbReference type="PROSITE" id="PS51257">
    <property type="entry name" value="PROKAR_LIPOPROTEIN"/>
    <property type="match status" value="1"/>
</dbReference>
<organism evidence="8 9">
    <name type="scientific">Luteimonas cucumeris</name>
    <dbReference type="NCBI Taxonomy" id="985012"/>
    <lineage>
        <taxon>Bacteria</taxon>
        <taxon>Pseudomonadati</taxon>
        <taxon>Pseudomonadota</taxon>
        <taxon>Gammaproteobacteria</taxon>
        <taxon>Lysobacterales</taxon>
        <taxon>Lysobacteraceae</taxon>
        <taxon>Luteimonas</taxon>
    </lineage>
</organism>
<evidence type="ECO:0000256" key="5">
    <source>
        <dbReference type="ARBA" id="ARBA00023288"/>
    </source>
</evidence>
<proteinExistence type="predicted"/>
<feature type="chain" id="PRO_5022054993" evidence="6">
    <location>
        <begin position="26"/>
        <end position="155"/>
    </location>
</feature>
<keyword evidence="2 6" id="KW-0732">Signal</keyword>
<accession>A0A562L320</accession>
<evidence type="ECO:0000313" key="8">
    <source>
        <dbReference type="EMBL" id="TWI01864.1"/>
    </source>
</evidence>
<keyword evidence="3" id="KW-0472">Membrane</keyword>
<dbReference type="InterPro" id="IPR051407">
    <property type="entry name" value="Bact_OM_lipoprot/Surf_antigen"/>
</dbReference>